<evidence type="ECO:0000313" key="2">
    <source>
        <dbReference type="Proteomes" id="UP000032614"/>
    </source>
</evidence>
<dbReference type="EMBL" id="CP010027">
    <property type="protein sequence ID" value="AJZ63580.1"/>
    <property type="molecule type" value="Genomic_DNA"/>
</dbReference>
<proteinExistence type="predicted"/>
<evidence type="ECO:0000313" key="1">
    <source>
        <dbReference type="EMBL" id="AJZ63580.1"/>
    </source>
</evidence>
<dbReference type="AlphaFoldDB" id="A0AAU8TQ29"/>
<organism evidence="1 2">
    <name type="scientific">Paraburkholderia fungorum</name>
    <dbReference type="NCBI Taxonomy" id="134537"/>
    <lineage>
        <taxon>Bacteria</taxon>
        <taxon>Pseudomonadati</taxon>
        <taxon>Pseudomonadota</taxon>
        <taxon>Betaproteobacteria</taxon>
        <taxon>Burkholderiales</taxon>
        <taxon>Burkholderiaceae</taxon>
        <taxon>Paraburkholderia</taxon>
    </lineage>
</organism>
<protein>
    <submittedName>
        <fullName evidence="1">Uncharacterized protein</fullName>
    </submittedName>
</protein>
<dbReference type="Proteomes" id="UP000032614">
    <property type="component" value="Chromosome 2"/>
</dbReference>
<gene>
    <name evidence="1" type="ORF">OI25_5657</name>
</gene>
<reference evidence="1 2" key="1">
    <citation type="journal article" date="2015" name="Genome Announc.">
        <title>Complete genome sequences for 59 burkholderia isolates, both pathogenic and near neighbor.</title>
        <authorList>
            <person name="Johnson S.L."/>
            <person name="Bishop-Lilly K.A."/>
            <person name="Ladner J.T."/>
            <person name="Daligault H.E."/>
            <person name="Davenport K.W."/>
            <person name="Jaissle J."/>
            <person name="Frey K.G."/>
            <person name="Koroleva G.I."/>
            <person name="Bruce D.C."/>
            <person name="Coyne S.R."/>
            <person name="Broomall S.M."/>
            <person name="Li P.E."/>
            <person name="Teshima H."/>
            <person name="Gibbons H.S."/>
            <person name="Palacios G.F."/>
            <person name="Rosenzweig C.N."/>
            <person name="Redden C.L."/>
            <person name="Xu Y."/>
            <person name="Minogue T.D."/>
            <person name="Chain P.S."/>
        </authorList>
    </citation>
    <scope>NUCLEOTIDE SEQUENCE [LARGE SCALE GENOMIC DNA]</scope>
    <source>
        <strain evidence="1 2">ATCC BAA-463</strain>
    </source>
</reference>
<dbReference type="KEGG" id="bfn:OI25_5657"/>
<sequence>MLMTERQRQQSIGSRHPGWRANSHCAMDGLLISSLQVWQMKLNPPTTPRRPNFGELSQGVLRHARELTWMSWMSDLQHGIGGSRCLPRGELVQSMLARVRPY</sequence>
<name>A0AAU8TQ29_9BURK</name>
<accession>A0AAU8TQ29</accession>